<dbReference type="InterPro" id="IPR050283">
    <property type="entry name" value="E-box_TF_Regulators"/>
</dbReference>
<gene>
    <name evidence="2" type="primary">Cs-Tato</name>
</gene>
<dbReference type="SUPFAM" id="SSF47459">
    <property type="entry name" value="HLH, helix-loop-helix DNA-binding domain"/>
    <property type="match status" value="1"/>
</dbReference>
<dbReference type="PANTHER" id="PTHR23349">
    <property type="entry name" value="BASIC HELIX-LOOP-HELIX TRANSCRIPTION FACTOR, TWIST"/>
    <property type="match status" value="1"/>
</dbReference>
<evidence type="ECO:0000313" key="2">
    <source>
        <dbReference type="EMBL" id="BAC81665.1"/>
    </source>
</evidence>
<evidence type="ECO:0000259" key="1">
    <source>
        <dbReference type="PROSITE" id="PS50888"/>
    </source>
</evidence>
<dbReference type="GO" id="GO:0000977">
    <property type="term" value="F:RNA polymerase II transcription regulatory region sequence-specific DNA binding"/>
    <property type="evidence" value="ECO:0007669"/>
    <property type="project" value="TreeGrafter"/>
</dbReference>
<dbReference type="Pfam" id="PF00010">
    <property type="entry name" value="HLH"/>
    <property type="match status" value="1"/>
</dbReference>
<proteinExistence type="evidence at transcript level"/>
<organism evidence="2">
    <name type="scientific">Ciona savignyi</name>
    <name type="common">Pacific transparent sea squirt</name>
    <dbReference type="NCBI Taxonomy" id="51511"/>
    <lineage>
        <taxon>Eukaryota</taxon>
        <taxon>Metazoa</taxon>
        <taxon>Chordata</taxon>
        <taxon>Tunicata</taxon>
        <taxon>Ascidiacea</taxon>
        <taxon>Phlebobranchia</taxon>
        <taxon>Cionidae</taxon>
        <taxon>Ciona</taxon>
    </lineage>
</organism>
<dbReference type="GO" id="GO:0000981">
    <property type="term" value="F:DNA-binding transcription factor activity, RNA polymerase II-specific"/>
    <property type="evidence" value="ECO:0007669"/>
    <property type="project" value="TreeGrafter"/>
</dbReference>
<sequence length="318" mass="36040">MTSLEYNQAFRNVQANSRKRRSDGDVTIDTKRRRLNSGKERGRLSAFNQALEALQGVIPIRLTEQRKLHKKQTLQLAIRYINFLRGCLDGSRDWDDRSRFWCQSQDKMIITAIDQAAAPHITSSDVLLPEITSQPMTSSTVTQQQMTYTVDTSQHMTSHVMTSNDLEPARETYSNQPITSLPQHSQLQHQNMTSQLHSDVIHPTQSEFLDDPNHDAAYLQYDPTASFLTSYFQKNDVTHSNIFQPMTQSSEYDFTASAHDESPPTYDFNSINDVTNHSNDVIYNQSTTDSAFADLEAILSSPENNCFLPGSPESGYNS</sequence>
<reference evidence="2" key="1">
    <citation type="journal article" date="2003" name="Development">
        <title>A Twist-like bHLH gene is a downstream factor of an endogenous FGF and determines mesenchymal fate in the ascidian embryos.</title>
        <authorList>
            <person name="Imai K.S."/>
            <person name="Satoh N."/>
            <person name="Satou Y."/>
        </authorList>
    </citation>
    <scope>NUCLEOTIDE SEQUENCE</scope>
</reference>
<dbReference type="AlphaFoldDB" id="Q76EY3"/>
<dbReference type="GO" id="GO:0046983">
    <property type="term" value="F:protein dimerization activity"/>
    <property type="evidence" value="ECO:0007669"/>
    <property type="project" value="InterPro"/>
</dbReference>
<dbReference type="PANTHER" id="PTHR23349:SF72">
    <property type="entry name" value="HLH54F"/>
    <property type="match status" value="1"/>
</dbReference>
<accession>Q76EY3</accession>
<dbReference type="InterPro" id="IPR036638">
    <property type="entry name" value="HLH_DNA-bd_sf"/>
</dbReference>
<name>Q76EY3_CIOSA</name>
<dbReference type="EMBL" id="AB105881">
    <property type="protein sequence ID" value="BAC81665.1"/>
    <property type="molecule type" value="mRNA"/>
</dbReference>
<dbReference type="Gene3D" id="4.10.280.10">
    <property type="entry name" value="Helix-loop-helix DNA-binding domain"/>
    <property type="match status" value="1"/>
</dbReference>
<dbReference type="InterPro" id="IPR011598">
    <property type="entry name" value="bHLH_dom"/>
</dbReference>
<protein>
    <submittedName>
        <fullName evidence="2">Orphan basic helix-loop-helix factor Tato</fullName>
    </submittedName>
</protein>
<dbReference type="SMART" id="SM00353">
    <property type="entry name" value="HLH"/>
    <property type="match status" value="1"/>
</dbReference>
<dbReference type="PROSITE" id="PS50888">
    <property type="entry name" value="BHLH"/>
    <property type="match status" value="1"/>
</dbReference>
<dbReference type="GO" id="GO:0032502">
    <property type="term" value="P:developmental process"/>
    <property type="evidence" value="ECO:0007669"/>
    <property type="project" value="TreeGrafter"/>
</dbReference>
<feature type="domain" description="BHLH" evidence="1">
    <location>
        <begin position="31"/>
        <end position="84"/>
    </location>
</feature>